<dbReference type="PANTHER" id="PTHR11070:SF2">
    <property type="entry name" value="ATP-DEPENDENT DNA HELICASE SRS2"/>
    <property type="match status" value="1"/>
</dbReference>
<dbReference type="InterPro" id="IPR027417">
    <property type="entry name" value="P-loop_NTPase"/>
</dbReference>
<dbReference type="GO" id="GO:0000725">
    <property type="term" value="P:recombinational repair"/>
    <property type="evidence" value="ECO:0007669"/>
    <property type="project" value="TreeGrafter"/>
</dbReference>
<dbReference type="InterPro" id="IPR000212">
    <property type="entry name" value="DNA_helicase_UvrD/REP"/>
</dbReference>
<accession>A0AAU2H5L0</accession>
<organism evidence="2">
    <name type="scientific">Streptomyces sp. NBC_00060</name>
    <dbReference type="NCBI Taxonomy" id="2975636"/>
    <lineage>
        <taxon>Bacteria</taxon>
        <taxon>Bacillati</taxon>
        <taxon>Actinomycetota</taxon>
        <taxon>Actinomycetes</taxon>
        <taxon>Kitasatosporales</taxon>
        <taxon>Streptomycetaceae</taxon>
        <taxon>Streptomyces</taxon>
    </lineage>
</organism>
<sequence>MPSHSNLAVLAAAGSRKTQHIVDGVLSDPTQRVLVTTYTTENMNQLVERLSGGTGMLPTHVTVMTWFTFLLNQCARPYQSAVLDEVGVMRGLNFVSARNKFIRKTNVKRYYLDSNGDMFRDAVAGFAYEADYCSGGKVINRLAEIFDHIYVDEVQDLAGYDLDLLDLLLKSPVAVTIVGDPRQATFATNNGPKNKKYKGSGIADWLAERKDTCQVDHRAESYRCNQAICDFADALFPELPRTTSKNTDITGHDGVFTITPAEVEAYVEQYEPVVLRWDKRTNTQDLTAMNFGQSKGCTFDRVLIFPTQPMIKYYRNRDPEQAGDRFKLYVAVTRAKYSVTFVIP</sequence>
<dbReference type="GO" id="GO:0003677">
    <property type="term" value="F:DNA binding"/>
    <property type="evidence" value="ECO:0007669"/>
    <property type="project" value="InterPro"/>
</dbReference>
<dbReference type="SUPFAM" id="SSF52540">
    <property type="entry name" value="P-loop containing nucleoside triphosphate hydrolases"/>
    <property type="match status" value="1"/>
</dbReference>
<proteinExistence type="predicted"/>
<dbReference type="Gene3D" id="3.40.50.300">
    <property type="entry name" value="P-loop containing nucleotide triphosphate hydrolases"/>
    <property type="match status" value="2"/>
</dbReference>
<dbReference type="PANTHER" id="PTHR11070">
    <property type="entry name" value="UVRD / RECB / PCRA DNA HELICASE FAMILY MEMBER"/>
    <property type="match status" value="1"/>
</dbReference>
<dbReference type="InterPro" id="IPR027351">
    <property type="entry name" value="(+)RNA_virus_helicase_core_dom"/>
</dbReference>
<evidence type="ECO:0000313" key="2">
    <source>
        <dbReference type="EMBL" id="WTU42268.1"/>
    </source>
</evidence>
<dbReference type="AlphaFoldDB" id="A0AAU2H5L0"/>
<dbReference type="GO" id="GO:0005524">
    <property type="term" value="F:ATP binding"/>
    <property type="evidence" value="ECO:0007669"/>
    <property type="project" value="InterPro"/>
</dbReference>
<name>A0AAU2H5L0_9ACTN</name>
<dbReference type="GO" id="GO:0043138">
    <property type="term" value="F:3'-5' DNA helicase activity"/>
    <property type="evidence" value="ECO:0007669"/>
    <property type="project" value="TreeGrafter"/>
</dbReference>
<evidence type="ECO:0000259" key="1">
    <source>
        <dbReference type="Pfam" id="PF01443"/>
    </source>
</evidence>
<reference evidence="2" key="1">
    <citation type="submission" date="2022-10" db="EMBL/GenBank/DDBJ databases">
        <title>The complete genomes of actinobacterial strains from the NBC collection.</title>
        <authorList>
            <person name="Joergensen T.S."/>
            <person name="Alvarez Arevalo M."/>
            <person name="Sterndorff E.B."/>
            <person name="Faurdal D."/>
            <person name="Vuksanovic O."/>
            <person name="Mourched A.-S."/>
            <person name="Charusanti P."/>
            <person name="Shaw S."/>
            <person name="Blin K."/>
            <person name="Weber T."/>
        </authorList>
    </citation>
    <scope>NUCLEOTIDE SEQUENCE</scope>
    <source>
        <strain evidence="2">NBC_00060</strain>
    </source>
</reference>
<dbReference type="EMBL" id="CP108253">
    <property type="protein sequence ID" value="WTU42268.1"/>
    <property type="molecule type" value="Genomic_DNA"/>
</dbReference>
<gene>
    <name evidence="2" type="ORF">OHV25_23160</name>
</gene>
<feature type="domain" description="(+)RNA virus helicase C-terminal" evidence="1">
    <location>
        <begin position="147"/>
        <end position="342"/>
    </location>
</feature>
<protein>
    <submittedName>
        <fullName evidence="2">UvrD-helicase domain-containing protein</fullName>
    </submittedName>
</protein>
<dbReference type="Pfam" id="PF01443">
    <property type="entry name" value="Viral_helicase1"/>
    <property type="match status" value="1"/>
</dbReference>